<reference evidence="1" key="1">
    <citation type="submission" date="2021-05" db="UniProtKB">
        <authorList>
            <consortium name="EnsemblPlants"/>
        </authorList>
    </citation>
    <scope>IDENTIFICATION</scope>
    <source>
        <strain evidence="1">subsp. malaccensis</strain>
    </source>
</reference>
<dbReference type="InParanoid" id="A0A804J4K6"/>
<sequence length="17" mass="2074">MLFVHLLRICLRRKGAF</sequence>
<organism evidence="1 2">
    <name type="scientific">Musa acuminata subsp. malaccensis</name>
    <name type="common">Wild banana</name>
    <name type="synonym">Musa malaccensis</name>
    <dbReference type="NCBI Taxonomy" id="214687"/>
    <lineage>
        <taxon>Eukaryota</taxon>
        <taxon>Viridiplantae</taxon>
        <taxon>Streptophyta</taxon>
        <taxon>Embryophyta</taxon>
        <taxon>Tracheophyta</taxon>
        <taxon>Spermatophyta</taxon>
        <taxon>Magnoliopsida</taxon>
        <taxon>Liliopsida</taxon>
        <taxon>Zingiberales</taxon>
        <taxon>Musaceae</taxon>
        <taxon>Musa</taxon>
    </lineage>
</organism>
<dbReference type="Proteomes" id="UP000012960">
    <property type="component" value="Unplaced"/>
</dbReference>
<protein>
    <submittedName>
        <fullName evidence="1">Uncharacterized protein</fullName>
    </submittedName>
</protein>
<name>A0A804J4K6_MUSAM</name>
<dbReference type="AlphaFoldDB" id="A0A804J4K6"/>
<evidence type="ECO:0000313" key="2">
    <source>
        <dbReference type="Proteomes" id="UP000012960"/>
    </source>
</evidence>
<proteinExistence type="predicted"/>
<accession>A0A804J4K6</accession>
<dbReference type="Gramene" id="Ma05_t15030.1">
    <property type="protein sequence ID" value="Ma05_p15030.1"/>
    <property type="gene ID" value="Ma05_g15030"/>
</dbReference>
<evidence type="ECO:0000313" key="1">
    <source>
        <dbReference type="EnsemblPlants" id="Ma05_p15030.1"/>
    </source>
</evidence>
<dbReference type="EnsemblPlants" id="Ma05_t15030.1">
    <property type="protein sequence ID" value="Ma05_p15030.1"/>
    <property type="gene ID" value="Ma05_g15030"/>
</dbReference>
<keyword evidence="2" id="KW-1185">Reference proteome</keyword>